<proteinExistence type="predicted"/>
<evidence type="ECO:0000313" key="3">
    <source>
        <dbReference type="Proteomes" id="UP000179283"/>
    </source>
</evidence>
<evidence type="ECO:0008006" key="4">
    <source>
        <dbReference type="Google" id="ProtNLM"/>
    </source>
</evidence>
<protein>
    <recommendedName>
        <fullName evidence="4">Type 4 fimbrial biogenesis protein PilX N-terminal domain-containing protein</fullName>
    </recommendedName>
</protein>
<keyword evidence="1" id="KW-1133">Transmembrane helix</keyword>
<accession>A0A1G2U2T4</accession>
<feature type="transmembrane region" description="Helical" evidence="1">
    <location>
        <begin position="15"/>
        <end position="39"/>
    </location>
</feature>
<keyword evidence="1" id="KW-0812">Transmembrane</keyword>
<sequence>MTKAHFQRKNREKGIVIYIAVTITAALILVSLAIVNFALKQKGLSNASRDSQAAFYAADSGIECALYWDLKNTGVSAFATSTAATNVNCNNKSVPVTKVWNAGTGYGTSTLSFDFSSADTYCATVSIVKRYSGGNLTTRIESRGYNVGTASGGACTSNKARRVERAVLVTY</sequence>
<dbReference type="EMBL" id="MHWD01000025">
    <property type="protein sequence ID" value="OHB03190.1"/>
    <property type="molecule type" value="Genomic_DNA"/>
</dbReference>
<dbReference type="Proteomes" id="UP000179283">
    <property type="component" value="Unassembled WGS sequence"/>
</dbReference>
<keyword evidence="1" id="KW-0472">Membrane</keyword>
<organism evidence="2 3">
    <name type="scientific">Candidatus Zambryskibacteria bacterium RIFCSPLOWO2_01_FULL_43_17</name>
    <dbReference type="NCBI Taxonomy" id="1802760"/>
    <lineage>
        <taxon>Bacteria</taxon>
        <taxon>Candidatus Zambryskiibacteriota</taxon>
    </lineage>
</organism>
<name>A0A1G2U2T4_9BACT</name>
<evidence type="ECO:0000256" key="1">
    <source>
        <dbReference type="SAM" id="Phobius"/>
    </source>
</evidence>
<gene>
    <name evidence="2" type="ORF">A2920_02350</name>
</gene>
<reference evidence="2 3" key="1">
    <citation type="journal article" date="2016" name="Nat. Commun.">
        <title>Thousands of microbial genomes shed light on interconnected biogeochemical processes in an aquifer system.</title>
        <authorList>
            <person name="Anantharaman K."/>
            <person name="Brown C.T."/>
            <person name="Hug L.A."/>
            <person name="Sharon I."/>
            <person name="Castelle C.J."/>
            <person name="Probst A.J."/>
            <person name="Thomas B.C."/>
            <person name="Singh A."/>
            <person name="Wilkins M.J."/>
            <person name="Karaoz U."/>
            <person name="Brodie E.L."/>
            <person name="Williams K.H."/>
            <person name="Hubbard S.S."/>
            <person name="Banfield J.F."/>
        </authorList>
    </citation>
    <scope>NUCLEOTIDE SEQUENCE [LARGE SCALE GENOMIC DNA]</scope>
</reference>
<evidence type="ECO:0000313" key="2">
    <source>
        <dbReference type="EMBL" id="OHB03190.1"/>
    </source>
</evidence>
<comment type="caution">
    <text evidence="2">The sequence shown here is derived from an EMBL/GenBank/DDBJ whole genome shotgun (WGS) entry which is preliminary data.</text>
</comment>
<dbReference type="AlphaFoldDB" id="A0A1G2U2T4"/>